<gene>
    <name evidence="1" type="ORF">EUX98_g218</name>
</gene>
<dbReference type="InterPro" id="IPR041492">
    <property type="entry name" value="HAD_2"/>
</dbReference>
<dbReference type="InterPro" id="IPR023214">
    <property type="entry name" value="HAD_sf"/>
</dbReference>
<dbReference type="InterPro" id="IPR036412">
    <property type="entry name" value="HAD-like_sf"/>
</dbReference>
<dbReference type="GO" id="GO:0016791">
    <property type="term" value="F:phosphatase activity"/>
    <property type="evidence" value="ECO:0007669"/>
    <property type="project" value="UniProtKB-ARBA"/>
</dbReference>
<dbReference type="InterPro" id="IPR006439">
    <property type="entry name" value="HAD-SF_hydro_IA"/>
</dbReference>
<proteinExistence type="predicted"/>
<dbReference type="PANTHER" id="PTHR47829:SF1">
    <property type="entry name" value="HAD FAMILY PHOSPHATASE"/>
    <property type="match status" value="1"/>
</dbReference>
<dbReference type="InterPro" id="IPR052898">
    <property type="entry name" value="ACAD10-like"/>
</dbReference>
<dbReference type="AlphaFoldDB" id="A0A4S4NCX5"/>
<evidence type="ECO:0000313" key="1">
    <source>
        <dbReference type="EMBL" id="THH33860.1"/>
    </source>
</evidence>
<dbReference type="PANTHER" id="PTHR47829">
    <property type="entry name" value="HYDROLASE, PUTATIVE (AFU_ORTHOLOGUE AFUA_1G12880)-RELATED"/>
    <property type="match status" value="1"/>
</dbReference>
<protein>
    <submittedName>
        <fullName evidence="1">Uncharacterized protein</fullName>
    </submittedName>
</protein>
<reference evidence="1 2" key="1">
    <citation type="submission" date="2019-02" db="EMBL/GenBank/DDBJ databases">
        <title>Genome sequencing of the rare red list fungi Antrodiella citrinella (Flaviporus citrinellus).</title>
        <authorList>
            <person name="Buettner E."/>
            <person name="Kellner H."/>
        </authorList>
    </citation>
    <scope>NUCLEOTIDE SEQUENCE [LARGE SCALE GENOMIC DNA]</scope>
    <source>
        <strain evidence="1 2">DSM 108506</strain>
    </source>
</reference>
<accession>A0A4S4NCX5</accession>
<evidence type="ECO:0000313" key="2">
    <source>
        <dbReference type="Proteomes" id="UP000308730"/>
    </source>
</evidence>
<dbReference type="NCBIfam" id="TIGR01509">
    <property type="entry name" value="HAD-SF-IA-v3"/>
    <property type="match status" value="1"/>
</dbReference>
<dbReference type="SUPFAM" id="SSF56784">
    <property type="entry name" value="HAD-like"/>
    <property type="match status" value="1"/>
</dbReference>
<dbReference type="OrthoDB" id="1694274at2759"/>
<name>A0A4S4NCX5_9APHY</name>
<organism evidence="1 2">
    <name type="scientific">Antrodiella citrinella</name>
    <dbReference type="NCBI Taxonomy" id="2447956"/>
    <lineage>
        <taxon>Eukaryota</taxon>
        <taxon>Fungi</taxon>
        <taxon>Dikarya</taxon>
        <taxon>Basidiomycota</taxon>
        <taxon>Agaricomycotina</taxon>
        <taxon>Agaricomycetes</taxon>
        <taxon>Polyporales</taxon>
        <taxon>Steccherinaceae</taxon>
        <taxon>Antrodiella</taxon>
    </lineage>
</organism>
<dbReference type="Pfam" id="PF13419">
    <property type="entry name" value="HAD_2"/>
    <property type="match status" value="1"/>
</dbReference>
<sequence>MFDDFIDSSAFGMRKPEPEFYLMACKRNGISPQQAVFLDDLGLNLKAAQQLGMETIQVQIGGSLQAISQLEKKLGIDLTTGFEPSEFTSKL</sequence>
<dbReference type="Gene3D" id="3.40.50.1000">
    <property type="entry name" value="HAD superfamily/HAD-like"/>
    <property type="match status" value="1"/>
</dbReference>
<keyword evidence="2" id="KW-1185">Reference proteome</keyword>
<dbReference type="EMBL" id="SGPM01000002">
    <property type="protein sequence ID" value="THH33860.1"/>
    <property type="molecule type" value="Genomic_DNA"/>
</dbReference>
<dbReference type="Proteomes" id="UP000308730">
    <property type="component" value="Unassembled WGS sequence"/>
</dbReference>
<comment type="caution">
    <text evidence="1">The sequence shown here is derived from an EMBL/GenBank/DDBJ whole genome shotgun (WGS) entry which is preliminary data.</text>
</comment>
<dbReference type="PRINTS" id="PR00413">
    <property type="entry name" value="HADHALOGNASE"/>
</dbReference>